<dbReference type="GO" id="GO:0016491">
    <property type="term" value="F:oxidoreductase activity"/>
    <property type="evidence" value="ECO:0007669"/>
    <property type="project" value="UniProtKB-KW"/>
</dbReference>
<dbReference type="Gene3D" id="2.40.30.10">
    <property type="entry name" value="Translation factors"/>
    <property type="match status" value="1"/>
</dbReference>
<dbReference type="InterPro" id="IPR012675">
    <property type="entry name" value="Beta-grasp_dom_sf"/>
</dbReference>
<dbReference type="InterPro" id="IPR001433">
    <property type="entry name" value="OxRdtase_FAD/NAD-bd"/>
</dbReference>
<dbReference type="SUPFAM" id="SSF63380">
    <property type="entry name" value="Riboflavin synthase domain-like"/>
    <property type="match status" value="1"/>
</dbReference>
<keyword evidence="1" id="KW-0285">Flavoprotein</keyword>
<dbReference type="Pfam" id="PF00970">
    <property type="entry name" value="FAD_binding_6"/>
    <property type="match status" value="1"/>
</dbReference>
<dbReference type="InterPro" id="IPR017927">
    <property type="entry name" value="FAD-bd_FR_type"/>
</dbReference>
<keyword evidence="2" id="KW-0001">2Fe-2S</keyword>
<evidence type="ECO:0000256" key="1">
    <source>
        <dbReference type="ARBA" id="ARBA00022630"/>
    </source>
</evidence>
<dbReference type="InterPro" id="IPR036010">
    <property type="entry name" value="2Fe-2S_ferredoxin-like_sf"/>
</dbReference>
<keyword evidence="6" id="KW-0411">Iron-sulfur</keyword>
<dbReference type="InterPro" id="IPR006058">
    <property type="entry name" value="2Fe2S_fd_BS"/>
</dbReference>
<evidence type="ECO:0000259" key="7">
    <source>
        <dbReference type="PROSITE" id="PS51085"/>
    </source>
</evidence>
<accession>A0A1M7UDM9</accession>
<dbReference type="CDD" id="cd00207">
    <property type="entry name" value="fer2"/>
    <property type="match status" value="1"/>
</dbReference>
<dbReference type="PANTHER" id="PTHR47354:SF1">
    <property type="entry name" value="CARNITINE MONOOXYGENASE REDUCTASE SUBUNIT"/>
    <property type="match status" value="1"/>
</dbReference>
<evidence type="ECO:0000256" key="6">
    <source>
        <dbReference type="ARBA" id="ARBA00023014"/>
    </source>
</evidence>
<dbReference type="InterPro" id="IPR039261">
    <property type="entry name" value="FNR_nucleotide-bd"/>
</dbReference>
<feature type="domain" description="FAD-binding FR-type" evidence="8">
    <location>
        <begin position="23"/>
        <end position="124"/>
    </location>
</feature>
<proteinExistence type="predicted"/>
<dbReference type="Pfam" id="PF00111">
    <property type="entry name" value="Fer2"/>
    <property type="match status" value="1"/>
</dbReference>
<dbReference type="GO" id="GO:0046872">
    <property type="term" value="F:metal ion binding"/>
    <property type="evidence" value="ECO:0007669"/>
    <property type="project" value="UniProtKB-KW"/>
</dbReference>
<dbReference type="AlphaFoldDB" id="A0A1M7UDM9"/>
<reference evidence="10" key="1">
    <citation type="submission" date="2016-11" db="EMBL/GenBank/DDBJ databases">
        <authorList>
            <person name="Varghese N."/>
            <person name="Submissions S."/>
        </authorList>
    </citation>
    <scope>NUCLEOTIDE SEQUENCE [LARGE SCALE GENOMIC DNA]</scope>
    <source>
        <strain evidence="10">GAS401</strain>
    </source>
</reference>
<dbReference type="PROSITE" id="PS00197">
    <property type="entry name" value="2FE2S_FER_1"/>
    <property type="match status" value="1"/>
</dbReference>
<dbReference type="Proteomes" id="UP000184096">
    <property type="component" value="Chromosome I"/>
</dbReference>
<keyword evidence="10" id="KW-1185">Reference proteome</keyword>
<protein>
    <submittedName>
        <fullName evidence="9">Ferredoxin-NADP reductase</fullName>
    </submittedName>
</protein>
<dbReference type="Pfam" id="PF00175">
    <property type="entry name" value="NAD_binding_1"/>
    <property type="match status" value="1"/>
</dbReference>
<evidence type="ECO:0000313" key="10">
    <source>
        <dbReference type="Proteomes" id="UP000184096"/>
    </source>
</evidence>
<dbReference type="PROSITE" id="PS51384">
    <property type="entry name" value="FAD_FR"/>
    <property type="match status" value="1"/>
</dbReference>
<dbReference type="InterPro" id="IPR008333">
    <property type="entry name" value="Cbr1-like_FAD-bd_dom"/>
</dbReference>
<evidence type="ECO:0000256" key="5">
    <source>
        <dbReference type="ARBA" id="ARBA00023004"/>
    </source>
</evidence>
<evidence type="ECO:0000256" key="2">
    <source>
        <dbReference type="ARBA" id="ARBA00022714"/>
    </source>
</evidence>
<dbReference type="Gene3D" id="3.10.20.30">
    <property type="match status" value="1"/>
</dbReference>
<dbReference type="InterPro" id="IPR001041">
    <property type="entry name" value="2Fe-2S_ferredoxin-type"/>
</dbReference>
<dbReference type="GO" id="GO:0051537">
    <property type="term" value="F:2 iron, 2 sulfur cluster binding"/>
    <property type="evidence" value="ECO:0007669"/>
    <property type="project" value="UniProtKB-KW"/>
</dbReference>
<dbReference type="PROSITE" id="PS51085">
    <property type="entry name" value="2FE2S_FER_2"/>
    <property type="match status" value="1"/>
</dbReference>
<dbReference type="CDD" id="cd06185">
    <property type="entry name" value="PDR_like"/>
    <property type="match status" value="1"/>
</dbReference>
<keyword evidence="5" id="KW-0408">Iron</keyword>
<dbReference type="InterPro" id="IPR017938">
    <property type="entry name" value="Riboflavin_synthase-like_b-brl"/>
</dbReference>
<keyword evidence="3" id="KW-0479">Metal-binding</keyword>
<dbReference type="Gene3D" id="3.40.50.80">
    <property type="entry name" value="Nucleotide-binding domain of ferredoxin-NADP reductase (FNR) module"/>
    <property type="match status" value="1"/>
</dbReference>
<dbReference type="InterPro" id="IPR050415">
    <property type="entry name" value="MRET"/>
</dbReference>
<dbReference type="SUPFAM" id="SSF52343">
    <property type="entry name" value="Ferredoxin reductase-like, C-terminal NADP-linked domain"/>
    <property type="match status" value="1"/>
</dbReference>
<dbReference type="PANTHER" id="PTHR47354">
    <property type="entry name" value="NADH OXIDOREDUCTASE HCR"/>
    <property type="match status" value="1"/>
</dbReference>
<dbReference type="SUPFAM" id="SSF54292">
    <property type="entry name" value="2Fe-2S ferredoxin-like"/>
    <property type="match status" value="1"/>
</dbReference>
<evidence type="ECO:0000256" key="4">
    <source>
        <dbReference type="ARBA" id="ARBA00023002"/>
    </source>
</evidence>
<keyword evidence="4" id="KW-0560">Oxidoreductase</keyword>
<dbReference type="EMBL" id="LT670849">
    <property type="protein sequence ID" value="SHN81141.1"/>
    <property type="molecule type" value="Genomic_DNA"/>
</dbReference>
<gene>
    <name evidence="9" type="ORF">SAMN05444170_4629</name>
</gene>
<evidence type="ECO:0000259" key="8">
    <source>
        <dbReference type="PROSITE" id="PS51384"/>
    </source>
</evidence>
<evidence type="ECO:0000256" key="3">
    <source>
        <dbReference type="ARBA" id="ARBA00022723"/>
    </source>
</evidence>
<dbReference type="PRINTS" id="PR00409">
    <property type="entry name" value="PHDIOXRDTASE"/>
</dbReference>
<dbReference type="RefSeq" id="WP_197685871.1">
    <property type="nucleotide sequence ID" value="NZ_LT670849.1"/>
</dbReference>
<evidence type="ECO:0000313" key="9">
    <source>
        <dbReference type="EMBL" id="SHN81141.1"/>
    </source>
</evidence>
<organism evidence="9 10">
    <name type="scientific">Bradyrhizobium erythrophlei</name>
    <dbReference type="NCBI Taxonomy" id="1437360"/>
    <lineage>
        <taxon>Bacteria</taxon>
        <taxon>Pseudomonadati</taxon>
        <taxon>Pseudomonadota</taxon>
        <taxon>Alphaproteobacteria</taxon>
        <taxon>Hyphomicrobiales</taxon>
        <taxon>Nitrobacteraceae</taxon>
        <taxon>Bradyrhizobium</taxon>
    </lineage>
</organism>
<feature type="domain" description="2Fe-2S ferredoxin-type" evidence="7">
    <location>
        <begin position="249"/>
        <end position="335"/>
    </location>
</feature>
<name>A0A1M7UDM9_9BRAD</name>
<sequence length="335" mass="35984">MSDVAEMIPPAKLGASASNAAAPSSIQARVRAMRWEAPGVLSLELSSADGAMLPPFEPGAHVDLRLPDGTLRQYSLCGDPSDRSHYRLGIRAVSGGLSSTFVHRKLRPGELVTVSAPRNNFPLEDAQRYIFVAGGIGITPLIPMMREARERGRPWTLLYCNKRDGEAPFLDEIRALGGEVSLHSSEAGTRLDVASKLAAMQDGAMIYCCGPERLMTAVEEATAAWPEGTVHFEWFAPRSRPADDAAGSFEVVCNLSGLTLTVPEDRSVLDILNEAGIEVPCSCQQGICGTCETRVVSGEVDHRDSILSSVERAANETMMTCVSRAKAGSRLILDI</sequence>